<comment type="caution">
    <text evidence="4">The sequence shown here is derived from an EMBL/GenBank/DDBJ whole genome shotgun (WGS) entry which is preliminary data.</text>
</comment>
<dbReference type="GO" id="GO:0003755">
    <property type="term" value="F:peptidyl-prolyl cis-trans isomerase activity"/>
    <property type="evidence" value="ECO:0007669"/>
    <property type="project" value="UniProtKB-EC"/>
</dbReference>
<proteinExistence type="inferred from homology"/>
<gene>
    <name evidence="4" type="ORF">ACFQ2K_23835</name>
</gene>
<keyword evidence="2 4" id="KW-0413">Isomerase</keyword>
<dbReference type="PROSITE" id="PS50072">
    <property type="entry name" value="CSA_PPIASE_2"/>
    <property type="match status" value="1"/>
</dbReference>
<dbReference type="InterPro" id="IPR029000">
    <property type="entry name" value="Cyclophilin-like_dom_sf"/>
</dbReference>
<feature type="domain" description="PPIase cyclophilin-type" evidence="3">
    <location>
        <begin position="82"/>
        <end position="227"/>
    </location>
</feature>
<keyword evidence="2" id="KW-0697">Rotamase</keyword>
<dbReference type="EC" id="5.2.1.8" evidence="2"/>
<keyword evidence="2" id="KW-0732">Signal</keyword>
<evidence type="ECO:0000313" key="4">
    <source>
        <dbReference type="EMBL" id="MFD0625325.1"/>
    </source>
</evidence>
<dbReference type="PANTHER" id="PTHR45625">
    <property type="entry name" value="PEPTIDYL-PROLYL CIS-TRANS ISOMERASE-RELATED"/>
    <property type="match status" value="1"/>
</dbReference>
<dbReference type="Proteomes" id="UP001596915">
    <property type="component" value="Unassembled WGS sequence"/>
</dbReference>
<dbReference type="Gene3D" id="2.40.100.10">
    <property type="entry name" value="Cyclophilin-like"/>
    <property type="match status" value="1"/>
</dbReference>
<dbReference type="InterPro" id="IPR044666">
    <property type="entry name" value="Cyclophilin_A-like"/>
</dbReference>
<organism evidence="4 5">
    <name type="scientific">Streptomyces sanglieri</name>
    <dbReference type="NCBI Taxonomy" id="193460"/>
    <lineage>
        <taxon>Bacteria</taxon>
        <taxon>Bacillati</taxon>
        <taxon>Actinomycetota</taxon>
        <taxon>Actinomycetes</taxon>
        <taxon>Kitasatosporales</taxon>
        <taxon>Streptomycetaceae</taxon>
        <taxon>Streptomyces</taxon>
    </lineage>
</organism>
<dbReference type="InterPro" id="IPR002130">
    <property type="entry name" value="Cyclophilin-type_PPIase_dom"/>
</dbReference>
<evidence type="ECO:0000256" key="2">
    <source>
        <dbReference type="RuleBase" id="RU363019"/>
    </source>
</evidence>
<reference evidence="5" key="1">
    <citation type="journal article" date="2019" name="Int. J. Syst. Evol. Microbiol.">
        <title>The Global Catalogue of Microorganisms (GCM) 10K type strain sequencing project: providing services to taxonomists for standard genome sequencing and annotation.</title>
        <authorList>
            <consortium name="The Broad Institute Genomics Platform"/>
            <consortium name="The Broad Institute Genome Sequencing Center for Infectious Disease"/>
            <person name="Wu L."/>
            <person name="Ma J."/>
        </authorList>
    </citation>
    <scope>NUCLEOTIDE SEQUENCE [LARGE SCALE GENOMIC DNA]</scope>
    <source>
        <strain evidence="5">JCM 12607</strain>
    </source>
</reference>
<dbReference type="Pfam" id="PF00160">
    <property type="entry name" value="Pro_isomerase"/>
    <property type="match status" value="1"/>
</dbReference>
<protein>
    <recommendedName>
        <fullName evidence="2">Peptidyl-prolyl cis-trans isomerase</fullName>
        <shortName evidence="2">PPIase</shortName>
        <ecNumber evidence="2">5.2.1.8</ecNumber>
    </recommendedName>
</protein>
<evidence type="ECO:0000259" key="3">
    <source>
        <dbReference type="PROSITE" id="PS50072"/>
    </source>
</evidence>
<dbReference type="PRINTS" id="PR00153">
    <property type="entry name" value="CSAPPISMRASE"/>
</dbReference>
<accession>A0ABW2WVN9</accession>
<evidence type="ECO:0000313" key="5">
    <source>
        <dbReference type="Proteomes" id="UP001596915"/>
    </source>
</evidence>
<dbReference type="SUPFAM" id="SSF50891">
    <property type="entry name" value="Cyclophilin-like"/>
    <property type="match status" value="1"/>
</dbReference>
<keyword evidence="5" id="KW-1185">Reference proteome</keyword>
<feature type="signal peptide" evidence="2">
    <location>
        <begin position="1"/>
        <end position="31"/>
    </location>
</feature>
<dbReference type="CDD" id="cd00317">
    <property type="entry name" value="cyclophilin"/>
    <property type="match status" value="1"/>
</dbReference>
<feature type="chain" id="PRO_5044985740" description="Peptidyl-prolyl cis-trans isomerase" evidence="2">
    <location>
        <begin position="32"/>
        <end position="240"/>
    </location>
</feature>
<name>A0ABW2WVN9_9ACTN</name>
<dbReference type="PANTHER" id="PTHR45625:SF3">
    <property type="entry name" value="PEPTIDYL-PROLYL CIS-TRANS ISOMERASE B-RELATED"/>
    <property type="match status" value="1"/>
</dbReference>
<evidence type="ECO:0000256" key="1">
    <source>
        <dbReference type="ARBA" id="ARBA00002388"/>
    </source>
</evidence>
<comment type="function">
    <text evidence="1 2">PPIases accelerate the folding of proteins. It catalyzes the cis-trans isomerization of proline imidic peptide bonds in oligopeptides.</text>
</comment>
<dbReference type="EMBL" id="JBHTGL010000008">
    <property type="protein sequence ID" value="MFD0625325.1"/>
    <property type="molecule type" value="Genomic_DNA"/>
</dbReference>
<sequence length="240" mass="25337">MNFFTRVRKRVTEVAAVTLAVTATCSGLTWAAVSLTGYSVDAKPPVTCSYNLTGGAKPVGVPTFDASAAARPYTAEIVTNRGTVTFEALTDKAPCTTNSFSFLARKGYYGGSMCHRVTTRGVYVLDCGDPEGKGTADPGYFFQDENLDGAEYSAGTLAMSKAAPGRNGSQFFISYADPDVPMSSEWTPFGKVVSGLDVLKEIAGNGTRDGSSDGRPKKAVVIKSVTVRQAPVNAPREKRG</sequence>
<comment type="similarity">
    <text evidence="2">Belongs to the cyclophilin-type PPIase family.</text>
</comment>
<comment type="catalytic activity">
    <reaction evidence="2">
        <text>[protein]-peptidylproline (omega=180) = [protein]-peptidylproline (omega=0)</text>
        <dbReference type="Rhea" id="RHEA:16237"/>
        <dbReference type="Rhea" id="RHEA-COMP:10747"/>
        <dbReference type="Rhea" id="RHEA-COMP:10748"/>
        <dbReference type="ChEBI" id="CHEBI:83833"/>
        <dbReference type="ChEBI" id="CHEBI:83834"/>
        <dbReference type="EC" id="5.2.1.8"/>
    </reaction>
</comment>